<accession>A0ABU0U3U1</accession>
<name>A0ABU0U3U1_9SPHI</name>
<dbReference type="InterPro" id="IPR018490">
    <property type="entry name" value="cNMP-bd_dom_sf"/>
</dbReference>
<keyword evidence="2" id="KW-1185">Reference proteome</keyword>
<dbReference type="SUPFAM" id="SSF51206">
    <property type="entry name" value="cAMP-binding domain-like"/>
    <property type="match status" value="1"/>
</dbReference>
<dbReference type="RefSeq" id="WP_307185409.1">
    <property type="nucleotide sequence ID" value="NZ_JAUTBA010000001.1"/>
</dbReference>
<gene>
    <name evidence="1" type="ORF">QE382_001595</name>
</gene>
<dbReference type="Gene3D" id="2.60.120.10">
    <property type="entry name" value="Jelly Rolls"/>
    <property type="match status" value="1"/>
</dbReference>
<organism evidence="1 2">
    <name type="scientific">Sphingobacterium zeae</name>
    <dbReference type="NCBI Taxonomy" id="1776859"/>
    <lineage>
        <taxon>Bacteria</taxon>
        <taxon>Pseudomonadati</taxon>
        <taxon>Bacteroidota</taxon>
        <taxon>Sphingobacteriia</taxon>
        <taxon>Sphingobacteriales</taxon>
        <taxon>Sphingobacteriaceae</taxon>
        <taxon>Sphingobacterium</taxon>
    </lineage>
</organism>
<protein>
    <submittedName>
        <fullName evidence="1">CRP-like cAMP-binding protein</fullName>
    </submittedName>
</protein>
<dbReference type="EMBL" id="JAUTBA010000001">
    <property type="protein sequence ID" value="MDQ1149611.1"/>
    <property type="molecule type" value="Genomic_DNA"/>
</dbReference>
<proteinExistence type="predicted"/>
<dbReference type="Proteomes" id="UP001244640">
    <property type="component" value="Unassembled WGS sequence"/>
</dbReference>
<reference evidence="1 2" key="1">
    <citation type="submission" date="2023-07" db="EMBL/GenBank/DDBJ databases">
        <title>Functional and genomic diversity of the sorghum phyllosphere microbiome.</title>
        <authorList>
            <person name="Shade A."/>
        </authorList>
    </citation>
    <scope>NUCLEOTIDE SEQUENCE [LARGE SCALE GENOMIC DNA]</scope>
    <source>
        <strain evidence="1 2">SORGH_AS_0892</strain>
    </source>
</reference>
<evidence type="ECO:0000313" key="1">
    <source>
        <dbReference type="EMBL" id="MDQ1149611.1"/>
    </source>
</evidence>
<evidence type="ECO:0000313" key="2">
    <source>
        <dbReference type="Proteomes" id="UP001244640"/>
    </source>
</evidence>
<dbReference type="InterPro" id="IPR014710">
    <property type="entry name" value="RmlC-like_jellyroll"/>
</dbReference>
<sequence>MDNIIASIRKHFDVRDESLALLISGLKELNVPKKTMLIQPDRSDKNIYFVENGIARAYTIRDGKEVTSWFSKEGDLTKL</sequence>
<comment type="caution">
    <text evidence="1">The sequence shown here is derived from an EMBL/GenBank/DDBJ whole genome shotgun (WGS) entry which is preliminary data.</text>
</comment>